<reference evidence="2" key="1">
    <citation type="submission" date="2014-09" db="EMBL/GenBank/DDBJ databases">
        <authorList>
            <person name="Mudge J."/>
            <person name="Ramaraj T."/>
            <person name="Lindquist I.E."/>
            <person name="Bharti A.K."/>
            <person name="Sundararajan A."/>
            <person name="Cameron C.T."/>
            <person name="Woodward J.E."/>
            <person name="May G.D."/>
            <person name="Brubaker C."/>
            <person name="Broadhvest J."/>
            <person name="Wilkins T.A."/>
        </authorList>
    </citation>
    <scope>NUCLEOTIDE SEQUENCE</scope>
    <source>
        <strain evidence="2">cv. AKA8401</strain>
    </source>
</reference>
<dbReference type="AlphaFoldDB" id="A0A0B0MXQ5"/>
<organism evidence="1 2">
    <name type="scientific">Gossypium arboreum</name>
    <name type="common">Tree cotton</name>
    <name type="synonym">Gossypium nanking</name>
    <dbReference type="NCBI Taxonomy" id="29729"/>
    <lineage>
        <taxon>Eukaryota</taxon>
        <taxon>Viridiplantae</taxon>
        <taxon>Streptophyta</taxon>
        <taxon>Embryophyta</taxon>
        <taxon>Tracheophyta</taxon>
        <taxon>Spermatophyta</taxon>
        <taxon>Magnoliopsida</taxon>
        <taxon>eudicotyledons</taxon>
        <taxon>Gunneridae</taxon>
        <taxon>Pentapetalae</taxon>
        <taxon>rosids</taxon>
        <taxon>malvids</taxon>
        <taxon>Malvales</taxon>
        <taxon>Malvaceae</taxon>
        <taxon>Malvoideae</taxon>
        <taxon>Gossypium</taxon>
    </lineage>
</organism>
<dbReference type="Proteomes" id="UP000032142">
    <property type="component" value="Unassembled WGS sequence"/>
</dbReference>
<evidence type="ECO:0000313" key="1">
    <source>
        <dbReference type="EMBL" id="KHG06863.1"/>
    </source>
</evidence>
<protein>
    <submittedName>
        <fullName evidence="1">Uncharacterized protein</fullName>
    </submittedName>
</protein>
<sequence>MLVKIGCQNGFVNSLFLSTRVGTRVCVSAVCDIGSGYTAMCSLVLKYI</sequence>
<accession>A0A0B0MXQ5</accession>
<keyword evidence="2" id="KW-1185">Reference proteome</keyword>
<evidence type="ECO:0000313" key="2">
    <source>
        <dbReference type="Proteomes" id="UP000032142"/>
    </source>
</evidence>
<dbReference type="EMBL" id="JRRC01461485">
    <property type="protein sequence ID" value="KHG06863.1"/>
    <property type="molecule type" value="Genomic_DNA"/>
</dbReference>
<comment type="caution">
    <text evidence="1">The sequence shown here is derived from an EMBL/GenBank/DDBJ whole genome shotgun (WGS) entry which is preliminary data.</text>
</comment>
<gene>
    <name evidence="1" type="ORF">F383_33498</name>
</gene>
<proteinExistence type="predicted"/>
<name>A0A0B0MXQ5_GOSAR</name>